<dbReference type="Gene3D" id="3.60.40.10">
    <property type="entry name" value="PPM-type phosphatase domain"/>
    <property type="match status" value="1"/>
</dbReference>
<feature type="region of interest" description="Disordered" evidence="1">
    <location>
        <begin position="1"/>
        <end position="26"/>
    </location>
</feature>
<dbReference type="Proteomes" id="UP001519363">
    <property type="component" value="Unassembled WGS sequence"/>
</dbReference>
<dbReference type="Pfam" id="PF13672">
    <property type="entry name" value="PP2C_2"/>
    <property type="match status" value="1"/>
</dbReference>
<keyword evidence="4" id="KW-1185">Reference proteome</keyword>
<dbReference type="RefSeq" id="WP_086782540.1">
    <property type="nucleotide sequence ID" value="NZ_JAGIOO010000001.1"/>
</dbReference>
<dbReference type="SUPFAM" id="SSF81606">
    <property type="entry name" value="PP2C-like"/>
    <property type="match status" value="1"/>
</dbReference>
<evidence type="ECO:0000313" key="4">
    <source>
        <dbReference type="Proteomes" id="UP001519363"/>
    </source>
</evidence>
<evidence type="ECO:0000313" key="3">
    <source>
        <dbReference type="EMBL" id="MBP2478446.1"/>
    </source>
</evidence>
<dbReference type="EMBL" id="JAGIOO010000001">
    <property type="protein sequence ID" value="MBP2478446.1"/>
    <property type="molecule type" value="Genomic_DNA"/>
</dbReference>
<protein>
    <submittedName>
        <fullName evidence="3">Serine/threonine protein phosphatase PrpC</fullName>
    </submittedName>
</protein>
<dbReference type="InterPro" id="IPR001932">
    <property type="entry name" value="PPM-type_phosphatase-like_dom"/>
</dbReference>
<gene>
    <name evidence="3" type="ORF">JOF53_007318</name>
</gene>
<dbReference type="InterPro" id="IPR036457">
    <property type="entry name" value="PPM-type-like_dom_sf"/>
</dbReference>
<comment type="caution">
    <text evidence="3">The sequence shown here is derived from an EMBL/GenBank/DDBJ whole genome shotgun (WGS) entry which is preliminary data.</text>
</comment>
<proteinExistence type="predicted"/>
<organism evidence="3 4">
    <name type="scientific">Crossiella equi</name>
    <dbReference type="NCBI Taxonomy" id="130796"/>
    <lineage>
        <taxon>Bacteria</taxon>
        <taxon>Bacillati</taxon>
        <taxon>Actinomycetota</taxon>
        <taxon>Actinomycetes</taxon>
        <taxon>Pseudonocardiales</taxon>
        <taxon>Pseudonocardiaceae</taxon>
        <taxon>Crossiella</taxon>
    </lineage>
</organism>
<name>A0ABS5APT7_9PSEU</name>
<reference evidence="3 4" key="1">
    <citation type="submission" date="2021-03" db="EMBL/GenBank/DDBJ databases">
        <title>Sequencing the genomes of 1000 actinobacteria strains.</title>
        <authorList>
            <person name="Klenk H.-P."/>
        </authorList>
    </citation>
    <scope>NUCLEOTIDE SEQUENCE [LARGE SCALE GENOMIC DNA]</scope>
    <source>
        <strain evidence="3 4">DSM 44580</strain>
    </source>
</reference>
<evidence type="ECO:0000256" key="1">
    <source>
        <dbReference type="SAM" id="MobiDB-lite"/>
    </source>
</evidence>
<sequence>MGGPFAIGDPGRAPSRVVPVPDPAVPDRPDTVLDGFTLRGVRVRAASVRGLAHRCYGRTRQDDYAWRLTPDGRYLVLAVADGVSAGPHSHQAARIATGVGTDLVCQNPAYPHWPTVLHRVAVAVIQAARALGGAELDAAGAAELMATTVLYAVLDLVPDERGGHALELCSVGDTSAWLLSAEGRWWPHQPVKGAGEEVYSAAVRALPLADPLECTLVRDRLRPGQALFLMTDGVGDPLGDGTGEVGEVLAGLWREPPGELDFATQVGFARRSFDDDRTVLGVWPVSPPPASAGPGSAGPG</sequence>
<evidence type="ECO:0000259" key="2">
    <source>
        <dbReference type="Pfam" id="PF13672"/>
    </source>
</evidence>
<accession>A0ABS5APT7</accession>
<feature type="domain" description="PPM-type phosphatase" evidence="2">
    <location>
        <begin position="49"/>
        <end position="240"/>
    </location>
</feature>